<keyword evidence="2" id="KW-1185">Reference proteome</keyword>
<reference evidence="1 2" key="1">
    <citation type="journal article" date="2022" name="New Phytol.">
        <title>Ecological generalism drives hyperdiversity of secondary metabolite gene clusters in xylarialean endophytes.</title>
        <authorList>
            <person name="Franco M.E.E."/>
            <person name="Wisecaver J.H."/>
            <person name="Arnold A.E."/>
            <person name="Ju Y.M."/>
            <person name="Slot J.C."/>
            <person name="Ahrendt S."/>
            <person name="Moore L.P."/>
            <person name="Eastman K.E."/>
            <person name="Scott K."/>
            <person name="Konkel Z."/>
            <person name="Mondo S.J."/>
            <person name="Kuo A."/>
            <person name="Hayes R.D."/>
            <person name="Haridas S."/>
            <person name="Andreopoulos B."/>
            <person name="Riley R."/>
            <person name="LaButti K."/>
            <person name="Pangilinan J."/>
            <person name="Lipzen A."/>
            <person name="Amirebrahimi M."/>
            <person name="Yan J."/>
            <person name="Adam C."/>
            <person name="Keymanesh K."/>
            <person name="Ng V."/>
            <person name="Louie K."/>
            <person name="Northen T."/>
            <person name="Drula E."/>
            <person name="Henrissat B."/>
            <person name="Hsieh H.M."/>
            <person name="Youens-Clark K."/>
            <person name="Lutzoni F."/>
            <person name="Miadlikowska J."/>
            <person name="Eastwood D.C."/>
            <person name="Hamelin R.C."/>
            <person name="Grigoriev I.V."/>
            <person name="U'Ren J.M."/>
        </authorList>
    </citation>
    <scope>NUCLEOTIDE SEQUENCE [LARGE SCALE GENOMIC DNA]</scope>
    <source>
        <strain evidence="1 2">CBS 119005</strain>
    </source>
</reference>
<dbReference type="EMBL" id="MU393468">
    <property type="protein sequence ID" value="KAI4865726.1"/>
    <property type="molecule type" value="Genomic_DNA"/>
</dbReference>
<comment type="caution">
    <text evidence="1">The sequence shown here is derived from an EMBL/GenBank/DDBJ whole genome shotgun (WGS) entry which is preliminary data.</text>
</comment>
<evidence type="ECO:0000313" key="1">
    <source>
        <dbReference type="EMBL" id="KAI4865726.1"/>
    </source>
</evidence>
<organism evidence="1 2">
    <name type="scientific">Hypoxylon rubiginosum</name>
    <dbReference type="NCBI Taxonomy" id="110542"/>
    <lineage>
        <taxon>Eukaryota</taxon>
        <taxon>Fungi</taxon>
        <taxon>Dikarya</taxon>
        <taxon>Ascomycota</taxon>
        <taxon>Pezizomycotina</taxon>
        <taxon>Sordariomycetes</taxon>
        <taxon>Xylariomycetidae</taxon>
        <taxon>Xylariales</taxon>
        <taxon>Hypoxylaceae</taxon>
        <taxon>Hypoxylon</taxon>
    </lineage>
</organism>
<sequence>MSGIINQIWHKSPGPGHGPKSVNGDKESRGTKRKAKGDPYEDIDDDDPIPKMTPSTQRARSRISSEVSSPGVKGRPSTASRASKRRSRSSGTRRVDAAEGSRADANANLARAQEPQAARLQPQSEGEYTQSSLVPVADMGIPEPAEESNATENAQDPANDIATGPADKHIAKGVAKGVAKGKAKATKVETKVEEEGEEHKEADEREEQEVEALLEHRMAKDNSGRVELLVHWAGEEAEEDTWEAEEEIQNGAGETLYAYWKARGGRTNALFIKPRNPPPEVYHVYNILGHEKKTRGGFEFEVHWVGHPPTRGETTMEAEPKLRKTAPEALEEYWESVGGRDKFLAKRGRNKKARTD</sequence>
<proteinExistence type="predicted"/>
<evidence type="ECO:0000313" key="2">
    <source>
        <dbReference type="Proteomes" id="UP001497700"/>
    </source>
</evidence>
<name>A0ACB9Z2G3_9PEZI</name>
<gene>
    <name evidence="1" type="ORF">F4820DRAFT_419419</name>
</gene>
<accession>A0ACB9Z2G3</accession>
<protein>
    <submittedName>
        <fullName evidence="1">Uncharacterized protein</fullName>
    </submittedName>
</protein>
<dbReference type="Proteomes" id="UP001497700">
    <property type="component" value="Unassembled WGS sequence"/>
</dbReference>